<feature type="compositionally biased region" description="Polar residues" evidence="6">
    <location>
        <begin position="772"/>
        <end position="784"/>
    </location>
</feature>
<dbReference type="InterPro" id="IPR014721">
    <property type="entry name" value="Ribsml_uS5_D2-typ_fold_subgr"/>
</dbReference>
<feature type="region of interest" description="Disordered" evidence="6">
    <location>
        <begin position="513"/>
        <end position="535"/>
    </location>
</feature>
<dbReference type="OrthoDB" id="10487497at2759"/>
<evidence type="ECO:0000256" key="5">
    <source>
        <dbReference type="ARBA" id="ARBA00023134"/>
    </source>
</evidence>
<feature type="region of interest" description="Disordered" evidence="6">
    <location>
        <begin position="296"/>
        <end position="315"/>
    </location>
</feature>
<keyword evidence="5" id="KW-0342">GTP-binding</keyword>
<keyword evidence="1" id="KW-0963">Cytoplasm</keyword>
<keyword evidence="2" id="KW-0547">Nucleotide-binding</keyword>
<evidence type="ECO:0000256" key="2">
    <source>
        <dbReference type="ARBA" id="ARBA00022741"/>
    </source>
</evidence>
<dbReference type="InterPro" id="IPR020568">
    <property type="entry name" value="Ribosomal_Su5_D2-typ_SF"/>
</dbReference>
<evidence type="ECO:0000313" key="8">
    <source>
        <dbReference type="EMBL" id="KAF5318890.1"/>
    </source>
</evidence>
<dbReference type="Proteomes" id="UP000541558">
    <property type="component" value="Unassembled WGS sequence"/>
</dbReference>
<organism evidence="8 9">
    <name type="scientific">Ephemerocybe angulata</name>
    <dbReference type="NCBI Taxonomy" id="980116"/>
    <lineage>
        <taxon>Eukaryota</taxon>
        <taxon>Fungi</taxon>
        <taxon>Dikarya</taxon>
        <taxon>Basidiomycota</taxon>
        <taxon>Agaricomycotina</taxon>
        <taxon>Agaricomycetes</taxon>
        <taxon>Agaricomycetidae</taxon>
        <taxon>Agaricales</taxon>
        <taxon>Agaricineae</taxon>
        <taxon>Psathyrellaceae</taxon>
        <taxon>Ephemerocybe</taxon>
    </lineage>
</organism>
<dbReference type="InterPro" id="IPR038765">
    <property type="entry name" value="Papain-like_cys_pep_sf"/>
</dbReference>
<dbReference type="GO" id="GO:0005829">
    <property type="term" value="C:cytosol"/>
    <property type="evidence" value="ECO:0007669"/>
    <property type="project" value="TreeGrafter"/>
</dbReference>
<feature type="domain" description="USP" evidence="7">
    <location>
        <begin position="1"/>
        <end position="119"/>
    </location>
</feature>
<sequence length="1372" mass="151496">MRTHRVLASVASRQILTLELVLIGPVRHPPFPLPIKISLKLDLKRDVGSSAAGLYELVAIITHKGATADAGGVAIAVAEIEEEDEDWHKFDDDKVSVFPVEKIPTLEGGGEDYIAYSHAASSHSLSRKVDLADLLLLQRREYVFFHFDSQTTDSDLPRIIQSNRTTADGKTRDRAFNTSVLDPIFRIFNAVMNFKKDAIAPILEKLDIKLAPEERDQEGKALLKTIMRHFLPASHYPVELHHRRWEDPIFNAVMNFKKDAIAPILEKLDIKLAPEERDQEGEALLKTIMRHFLPAGDSLPSTSPPPPPLSPTVLRPPTRVPWMTIPDSSRNDFNLHARVSADEYGWDITDARKIWCFGPDTTGPNVLVDIIKGAQFLNEIKCSCVAAFQSVCCEETIRGIRVNILDVTLHTDAVHRGGGQIICTMRHATYATCLLVTPGLQKPTALNDQTAVSTIQMYHGSQIIRRLKPLHRAHWGVDLSCPSSKSYLPHNMSQNPDPSSQTLRHRRSTALEGYIDPEGNPLPSPFGPTPGFQQDLVSTDAYSAMPAPPQKAYDSVTYEDWQPSSHVSQPALQTQSSQFDTASENLLHQQQQSSSSYEQLEHNSQTHYSQADAHQQQQSHVPPFEGSTQQDSLHVPAGDTRYVANPQGYITVDQEFLADNYRSYNRPPSRIPSPEPPTVNKPLPRTAYQVTLQYRRPAPAAADLDCLVAGFDREANDDLKAYVESFKTVTRFTQFSITVPPRSLEGPSSNPTPAAGPSSHPSQGPPPGASIPNPQEPGNINIDQPTFSTPDLSFSITQALGKVEVWRITSSFSDFIRSIESVPVTTPIMMGKKEVAEDEGLLEAVETLTVSMVASQILAGVYLTPQNVKAYVEELIEKSPEIAVIVAARYGIFIEKGTYMYQAAEQGGYRAVVPEGCGQLFRDCVKVLVVDNTVDFLTHFRHCANMFVADFAIKDRHLAPDVAHHIHSDGALRVSIAFHGKCGSDLHRYNFKSKLDYKSKFNWAWPELGLPGEPAFNCFRWAIDIKQKGENSVFGVQLLRSGINCTTLTMMMGHMAGYAPIALVRYLNRENPWIAAQLGPEIDGFRYITPIAYSSAIVSSVFAAYEREGAGLDPTEMLSSPDIEDLFQNKLLCTLSFMKFKIQNGKPSEKLDMEWLNGLCAFRGAEASYPSRWVEAMGDFAAVFGPEDVDPTMPPSLRNDTVSHIVQNFPNLNNSGGYYRRSVHLKHMETRKRHMQVPSDMLPAMARTARAIEPWLAPVSWGNFIAPPPPGYTFALSHPFLPAYFQPTTRATMNERGITTHWRQRHTSQAVASGSQAVASGSQAAASGSQAAASGSQTVASGSQAHPLSRVQQGAPRGAPSPPVGNVTMSED</sequence>
<dbReference type="GO" id="GO:1990904">
    <property type="term" value="C:ribonucleoprotein complex"/>
    <property type="evidence" value="ECO:0007669"/>
    <property type="project" value="TreeGrafter"/>
</dbReference>
<dbReference type="GO" id="GO:0043022">
    <property type="term" value="F:ribosome binding"/>
    <property type="evidence" value="ECO:0007669"/>
    <property type="project" value="TreeGrafter"/>
</dbReference>
<feature type="compositionally biased region" description="Polar residues" evidence="6">
    <location>
        <begin position="562"/>
        <end position="588"/>
    </location>
</feature>
<gene>
    <name evidence="8" type="ORF">D9611_014721</name>
</gene>
<comment type="caution">
    <text evidence="8">The sequence shown here is derived from an EMBL/GenBank/DDBJ whole genome shotgun (WGS) entry which is preliminary data.</text>
</comment>
<dbReference type="PROSITE" id="PS50235">
    <property type="entry name" value="USP_3"/>
    <property type="match status" value="1"/>
</dbReference>
<proteinExistence type="predicted"/>
<evidence type="ECO:0000256" key="4">
    <source>
        <dbReference type="ARBA" id="ARBA00022917"/>
    </source>
</evidence>
<name>A0A8H5B8S5_9AGAR</name>
<dbReference type="EMBL" id="JAACJK010000177">
    <property type="protein sequence ID" value="KAF5318890.1"/>
    <property type="molecule type" value="Genomic_DNA"/>
</dbReference>
<dbReference type="PANTHER" id="PTHR42908:SF10">
    <property type="entry name" value="EUKARYOTIC TRANSLATION ELONGATION FACTOR 2"/>
    <property type="match status" value="1"/>
</dbReference>
<dbReference type="GO" id="GO:0005525">
    <property type="term" value="F:GTP binding"/>
    <property type="evidence" value="ECO:0007669"/>
    <property type="project" value="UniProtKB-KW"/>
</dbReference>
<dbReference type="GO" id="GO:0003924">
    <property type="term" value="F:GTPase activity"/>
    <property type="evidence" value="ECO:0007669"/>
    <property type="project" value="TreeGrafter"/>
</dbReference>
<reference evidence="8 9" key="1">
    <citation type="journal article" date="2020" name="ISME J.">
        <title>Uncovering the hidden diversity of litter-decomposition mechanisms in mushroom-forming fungi.</title>
        <authorList>
            <person name="Floudas D."/>
            <person name="Bentzer J."/>
            <person name="Ahren D."/>
            <person name="Johansson T."/>
            <person name="Persson P."/>
            <person name="Tunlid A."/>
        </authorList>
    </citation>
    <scope>NUCLEOTIDE SEQUENCE [LARGE SCALE GENOMIC DNA]</scope>
    <source>
        <strain evidence="8 9">CBS 175.51</strain>
    </source>
</reference>
<feature type="compositionally biased region" description="Low complexity" evidence="6">
    <location>
        <begin position="609"/>
        <end position="620"/>
    </location>
</feature>
<protein>
    <recommendedName>
        <fullName evidence="7">USP domain-containing protein</fullName>
    </recommendedName>
</protein>
<dbReference type="InterPro" id="IPR005517">
    <property type="entry name" value="Transl_elong_EFG/EF2_IV"/>
</dbReference>
<dbReference type="Gene3D" id="3.30.230.10">
    <property type="match status" value="1"/>
</dbReference>
<dbReference type="Pfam" id="PF03764">
    <property type="entry name" value="EFG_IV"/>
    <property type="match status" value="1"/>
</dbReference>
<evidence type="ECO:0000256" key="1">
    <source>
        <dbReference type="ARBA" id="ARBA00022490"/>
    </source>
</evidence>
<keyword evidence="9" id="KW-1185">Reference proteome</keyword>
<accession>A0A8H5B8S5</accession>
<feature type="compositionally biased region" description="Low complexity" evidence="6">
    <location>
        <begin position="1321"/>
        <end position="1345"/>
    </location>
</feature>
<dbReference type="PANTHER" id="PTHR42908">
    <property type="entry name" value="TRANSLATION ELONGATION FACTOR-RELATED"/>
    <property type="match status" value="1"/>
</dbReference>
<feature type="region of interest" description="Disordered" evidence="6">
    <location>
        <begin position="1321"/>
        <end position="1372"/>
    </location>
</feature>
<evidence type="ECO:0000256" key="3">
    <source>
        <dbReference type="ARBA" id="ARBA00022768"/>
    </source>
</evidence>
<feature type="compositionally biased region" description="Low complexity" evidence="6">
    <location>
        <begin position="753"/>
        <end position="762"/>
    </location>
</feature>
<dbReference type="SMART" id="SM00889">
    <property type="entry name" value="EFG_IV"/>
    <property type="match status" value="1"/>
</dbReference>
<evidence type="ECO:0000259" key="7">
    <source>
        <dbReference type="PROSITE" id="PS50235"/>
    </source>
</evidence>
<dbReference type="CDD" id="cd01681">
    <property type="entry name" value="aeEF2_snRNP_like_IV"/>
    <property type="match status" value="1"/>
</dbReference>
<keyword evidence="3" id="KW-0251">Elongation factor</keyword>
<dbReference type="SUPFAM" id="SSF54211">
    <property type="entry name" value="Ribosomal protein S5 domain 2-like"/>
    <property type="match status" value="1"/>
</dbReference>
<dbReference type="Gene3D" id="3.90.1430.10">
    <property type="entry name" value="Yeast translation eEF2 (G' domain)"/>
    <property type="match status" value="2"/>
</dbReference>
<evidence type="ECO:0000313" key="9">
    <source>
        <dbReference type="Proteomes" id="UP000541558"/>
    </source>
</evidence>
<dbReference type="GO" id="GO:0003746">
    <property type="term" value="F:translation elongation factor activity"/>
    <property type="evidence" value="ECO:0007669"/>
    <property type="project" value="UniProtKB-KW"/>
</dbReference>
<feature type="region of interest" description="Disordered" evidence="6">
    <location>
        <begin position="559"/>
        <end position="633"/>
    </location>
</feature>
<dbReference type="InterPro" id="IPR028889">
    <property type="entry name" value="USP"/>
</dbReference>
<evidence type="ECO:0000256" key="6">
    <source>
        <dbReference type="SAM" id="MobiDB-lite"/>
    </source>
</evidence>
<dbReference type="Gene3D" id="3.90.70.10">
    <property type="entry name" value="Cysteine proteinases"/>
    <property type="match status" value="1"/>
</dbReference>
<keyword evidence="4" id="KW-0648">Protein biosynthesis</keyword>
<feature type="region of interest" description="Disordered" evidence="6">
    <location>
        <begin position="739"/>
        <end position="784"/>
    </location>
</feature>
<dbReference type="SUPFAM" id="SSF54001">
    <property type="entry name" value="Cysteine proteinases"/>
    <property type="match status" value="1"/>
</dbReference>